<keyword evidence="3" id="KW-1185">Reference proteome</keyword>
<gene>
    <name evidence="2" type="ORF">EZ449_15360</name>
</gene>
<evidence type="ECO:0008006" key="4">
    <source>
        <dbReference type="Google" id="ProtNLM"/>
    </source>
</evidence>
<feature type="transmembrane region" description="Helical" evidence="1">
    <location>
        <begin position="12"/>
        <end position="36"/>
    </location>
</feature>
<dbReference type="OrthoDB" id="772240at2"/>
<keyword evidence="1" id="KW-0812">Transmembrane</keyword>
<dbReference type="AlphaFoldDB" id="A0A4R0NVY1"/>
<dbReference type="Proteomes" id="UP000291485">
    <property type="component" value="Unassembled WGS sequence"/>
</dbReference>
<keyword evidence="1" id="KW-1133">Transmembrane helix</keyword>
<protein>
    <recommendedName>
        <fullName evidence="4">Prepilin-type N-terminal cleavage/methylation domain-containing protein</fullName>
    </recommendedName>
</protein>
<evidence type="ECO:0000313" key="2">
    <source>
        <dbReference type="EMBL" id="TCD05841.1"/>
    </source>
</evidence>
<dbReference type="SUPFAM" id="SSF54523">
    <property type="entry name" value="Pili subunits"/>
    <property type="match status" value="1"/>
</dbReference>
<dbReference type="InterPro" id="IPR012902">
    <property type="entry name" value="N_methyl_site"/>
</dbReference>
<reference evidence="2 3" key="1">
    <citation type="submission" date="2019-02" db="EMBL/GenBank/DDBJ databases">
        <title>Pedobacter sp. RP-3-11 sp. nov., isolated from Arctic soil.</title>
        <authorList>
            <person name="Dahal R.H."/>
        </authorList>
    </citation>
    <scope>NUCLEOTIDE SEQUENCE [LARGE SCALE GENOMIC DNA]</scope>
    <source>
        <strain evidence="2 3">RP-3-11</strain>
    </source>
</reference>
<dbReference type="Pfam" id="PF07963">
    <property type="entry name" value="N_methyl"/>
    <property type="match status" value="1"/>
</dbReference>
<comment type="caution">
    <text evidence="2">The sequence shown here is derived from an EMBL/GenBank/DDBJ whole genome shotgun (WGS) entry which is preliminary data.</text>
</comment>
<keyword evidence="1" id="KW-0472">Membrane</keyword>
<dbReference type="EMBL" id="SJSN01000012">
    <property type="protein sequence ID" value="TCD05841.1"/>
    <property type="molecule type" value="Genomic_DNA"/>
</dbReference>
<dbReference type="InterPro" id="IPR045584">
    <property type="entry name" value="Pilin-like"/>
</dbReference>
<dbReference type="RefSeq" id="WP_131560400.1">
    <property type="nucleotide sequence ID" value="NZ_SJSN01000012.1"/>
</dbReference>
<name>A0A4R0NVY1_9SPHI</name>
<accession>A0A4R0NVY1</accession>
<evidence type="ECO:0000256" key="1">
    <source>
        <dbReference type="SAM" id="Phobius"/>
    </source>
</evidence>
<sequence>MAKLTHKRISGSTLIEVLIAMVIIMVIFSIAIGLYYNVLSNSLSHQKLQAMKQMELIIMDIKKKGSIWEDNLKIDSIEYNLSAKGSFHPEMDILEVKASINGQSLGSIRALYKRDESQ</sequence>
<organism evidence="2 3">
    <name type="scientific">Pedobacter frigidisoli</name>
    <dbReference type="NCBI Taxonomy" id="2530455"/>
    <lineage>
        <taxon>Bacteria</taxon>
        <taxon>Pseudomonadati</taxon>
        <taxon>Bacteroidota</taxon>
        <taxon>Sphingobacteriia</taxon>
        <taxon>Sphingobacteriales</taxon>
        <taxon>Sphingobacteriaceae</taxon>
        <taxon>Pedobacter</taxon>
    </lineage>
</organism>
<evidence type="ECO:0000313" key="3">
    <source>
        <dbReference type="Proteomes" id="UP000291485"/>
    </source>
</evidence>
<proteinExistence type="predicted"/>